<keyword evidence="2" id="KW-1185">Reference proteome</keyword>
<proteinExistence type="predicted"/>
<protein>
    <submittedName>
        <fullName evidence="1">Outer membrane protein assembly factor BamE (Lipoprotein component of BamABCDE complex)</fullName>
    </submittedName>
</protein>
<comment type="caution">
    <text evidence="1">The sequence shown here is derived from an EMBL/GenBank/DDBJ whole genome shotgun (WGS) entry which is preliminary data.</text>
</comment>
<accession>A0ABT6KJX1</accession>
<evidence type="ECO:0000313" key="1">
    <source>
        <dbReference type="EMBL" id="MDH6179981.1"/>
    </source>
</evidence>
<reference evidence="1 2" key="1">
    <citation type="submission" date="2023-04" db="EMBL/GenBank/DDBJ databases">
        <title>Genome Encyclopedia of Bacteria and Archaea VI: Functional Genomics of Type Strains.</title>
        <authorList>
            <person name="Whitman W."/>
        </authorList>
    </citation>
    <scope>NUCLEOTIDE SEQUENCE [LARGE SCALE GENOMIC DNA]</scope>
    <source>
        <strain evidence="1 2">SG_E_30_P1</strain>
    </source>
</reference>
<evidence type="ECO:0000313" key="2">
    <source>
        <dbReference type="Proteomes" id="UP001160142"/>
    </source>
</evidence>
<dbReference type="Proteomes" id="UP001160142">
    <property type="component" value="Unassembled WGS sequence"/>
</dbReference>
<name>A0ABT6KJX1_9MICO</name>
<dbReference type="EMBL" id="JARXVQ010000001">
    <property type="protein sequence ID" value="MDH6179981.1"/>
    <property type="molecule type" value="Genomic_DNA"/>
</dbReference>
<dbReference type="RefSeq" id="WP_322132350.1">
    <property type="nucleotide sequence ID" value="NZ_CP085036.1"/>
</dbReference>
<organism evidence="1 2">
    <name type="scientific">Antiquaquibacter oligotrophicus</name>
    <dbReference type="NCBI Taxonomy" id="2880260"/>
    <lineage>
        <taxon>Bacteria</taxon>
        <taxon>Bacillati</taxon>
        <taxon>Actinomycetota</taxon>
        <taxon>Actinomycetes</taxon>
        <taxon>Micrococcales</taxon>
        <taxon>Microbacteriaceae</taxon>
        <taxon>Antiquaquibacter</taxon>
    </lineage>
</organism>
<sequence length="43" mass="4245">MTTAATLLVVLSLSGCPTPEVDGRVPGTFPGAAPVCEGCEAPE</sequence>
<gene>
    <name evidence="1" type="ORF">M2152_000163</name>
</gene>